<feature type="transmembrane region" description="Helical" evidence="6">
    <location>
        <begin position="162"/>
        <end position="181"/>
    </location>
</feature>
<dbReference type="RefSeq" id="XP_008077570.1">
    <property type="nucleotide sequence ID" value="XM_008079379.1"/>
</dbReference>
<name>S3DU61_GLAL2</name>
<keyword evidence="4 6" id="KW-0472">Membrane</keyword>
<evidence type="ECO:0000313" key="8">
    <source>
        <dbReference type="Proteomes" id="UP000016922"/>
    </source>
</evidence>
<sequence length="192" mass="20660">MNSTFKFIGVTSLGLYTGLSYTLSALTLPTLLTLPSATSASRATALLTHTSLLHLRSLAGISLSSFLLSYLLSPRNAKHPYLLWTSLLVASSSVSELLLAPTKYTAARNVKGKGKAKAKRQMDSSYEVLGASDQSEEEVEEVEEVNGEEVRERITGFMKSQVLRTAISAVGFAVSVVGIWGDGVNRVVYVEV</sequence>
<dbReference type="PANTHER" id="PTHR37278">
    <property type="entry name" value="AUTOPHAGY-RELATED PROTEIN 33-RELATED"/>
    <property type="match status" value="1"/>
</dbReference>
<protein>
    <recommendedName>
        <fullName evidence="9">Autophagy-related protein 33</fullName>
    </recommendedName>
</protein>
<dbReference type="HOGENOM" id="CLU_065432_0_0_1"/>
<dbReference type="Proteomes" id="UP000016922">
    <property type="component" value="Unassembled WGS sequence"/>
</dbReference>
<gene>
    <name evidence="7" type="ORF">GLAREA_11190</name>
</gene>
<feature type="transmembrane region" description="Helical" evidence="6">
    <location>
        <begin position="7"/>
        <end position="32"/>
    </location>
</feature>
<dbReference type="GO" id="GO:0005741">
    <property type="term" value="C:mitochondrial outer membrane"/>
    <property type="evidence" value="ECO:0007669"/>
    <property type="project" value="TreeGrafter"/>
</dbReference>
<keyword evidence="8" id="KW-1185">Reference proteome</keyword>
<evidence type="ECO:0000256" key="2">
    <source>
        <dbReference type="ARBA" id="ARBA00022692"/>
    </source>
</evidence>
<evidence type="ECO:0000313" key="7">
    <source>
        <dbReference type="EMBL" id="EPE35491.1"/>
    </source>
</evidence>
<evidence type="ECO:0000256" key="6">
    <source>
        <dbReference type="SAM" id="Phobius"/>
    </source>
</evidence>
<dbReference type="eggNOG" id="ENOG502S77Q">
    <property type="taxonomic scope" value="Eukaryota"/>
</dbReference>
<evidence type="ECO:0000256" key="1">
    <source>
        <dbReference type="ARBA" id="ARBA00004141"/>
    </source>
</evidence>
<feature type="transmembrane region" description="Helical" evidence="6">
    <location>
        <begin position="52"/>
        <end position="72"/>
    </location>
</feature>
<organism evidence="7 8">
    <name type="scientific">Glarea lozoyensis (strain ATCC 20868 / MF5171)</name>
    <dbReference type="NCBI Taxonomy" id="1116229"/>
    <lineage>
        <taxon>Eukaryota</taxon>
        <taxon>Fungi</taxon>
        <taxon>Dikarya</taxon>
        <taxon>Ascomycota</taxon>
        <taxon>Pezizomycotina</taxon>
        <taxon>Leotiomycetes</taxon>
        <taxon>Helotiales</taxon>
        <taxon>Helotiaceae</taxon>
        <taxon>Glarea</taxon>
    </lineage>
</organism>
<evidence type="ECO:0000256" key="5">
    <source>
        <dbReference type="ARBA" id="ARBA00038013"/>
    </source>
</evidence>
<dbReference type="STRING" id="1116229.S3DU61"/>
<evidence type="ECO:0000256" key="4">
    <source>
        <dbReference type="ARBA" id="ARBA00023136"/>
    </source>
</evidence>
<dbReference type="PANTHER" id="PTHR37278:SF1">
    <property type="entry name" value="AUTOPHAGY-RELATED PROTEIN 33-RELATED"/>
    <property type="match status" value="1"/>
</dbReference>
<dbReference type="GO" id="GO:0000422">
    <property type="term" value="P:autophagy of mitochondrion"/>
    <property type="evidence" value="ECO:0007669"/>
    <property type="project" value="TreeGrafter"/>
</dbReference>
<dbReference type="OMA" id="WCLSSPR"/>
<keyword evidence="3 6" id="KW-1133">Transmembrane helix</keyword>
<comment type="subcellular location">
    <subcellularLocation>
        <location evidence="1">Membrane</location>
        <topology evidence="1">Multi-pass membrane protein</topology>
    </subcellularLocation>
</comment>
<dbReference type="InterPro" id="IPR051668">
    <property type="entry name" value="ATG33"/>
</dbReference>
<evidence type="ECO:0008006" key="9">
    <source>
        <dbReference type="Google" id="ProtNLM"/>
    </source>
</evidence>
<dbReference type="AlphaFoldDB" id="S3DU61"/>
<keyword evidence="2 6" id="KW-0812">Transmembrane</keyword>
<dbReference type="OrthoDB" id="5336366at2759"/>
<evidence type="ECO:0000256" key="3">
    <source>
        <dbReference type="ARBA" id="ARBA00022989"/>
    </source>
</evidence>
<accession>S3DU61</accession>
<comment type="similarity">
    <text evidence="5">Belongs to the ATG33 family.</text>
</comment>
<dbReference type="GeneID" id="19470232"/>
<dbReference type="KEGG" id="glz:GLAREA_11190"/>
<dbReference type="EMBL" id="KE145354">
    <property type="protein sequence ID" value="EPE35491.1"/>
    <property type="molecule type" value="Genomic_DNA"/>
</dbReference>
<proteinExistence type="inferred from homology"/>
<reference evidence="7 8" key="1">
    <citation type="journal article" date="2013" name="BMC Genomics">
        <title>Genomics-driven discovery of the pneumocandin biosynthetic gene cluster in the fungus Glarea lozoyensis.</title>
        <authorList>
            <person name="Chen L."/>
            <person name="Yue Q."/>
            <person name="Zhang X."/>
            <person name="Xiang M."/>
            <person name="Wang C."/>
            <person name="Li S."/>
            <person name="Che Y."/>
            <person name="Ortiz-Lopez F.J."/>
            <person name="Bills G.F."/>
            <person name="Liu X."/>
            <person name="An Z."/>
        </authorList>
    </citation>
    <scope>NUCLEOTIDE SEQUENCE [LARGE SCALE GENOMIC DNA]</scope>
    <source>
        <strain evidence="8">ATCC 20868 / MF5171</strain>
    </source>
</reference>
<dbReference type="GO" id="GO:0016236">
    <property type="term" value="P:macroautophagy"/>
    <property type="evidence" value="ECO:0007669"/>
    <property type="project" value="TreeGrafter"/>
</dbReference>